<dbReference type="InterPro" id="IPR011295">
    <property type="entry name" value="UbiH"/>
</dbReference>
<evidence type="ECO:0000256" key="1">
    <source>
        <dbReference type="ARBA" id="ARBA00001974"/>
    </source>
</evidence>
<evidence type="ECO:0000256" key="6">
    <source>
        <dbReference type="ARBA" id="ARBA00023033"/>
    </source>
</evidence>
<accession>A0A0F9W7D1</accession>
<feature type="domain" description="FAD-binding" evidence="7">
    <location>
        <begin position="6"/>
        <end position="340"/>
    </location>
</feature>
<dbReference type="EMBL" id="LAZR01000010">
    <property type="protein sequence ID" value="KKO08193.1"/>
    <property type="molecule type" value="Genomic_DNA"/>
</dbReference>
<dbReference type="PRINTS" id="PR00420">
    <property type="entry name" value="RNGMNOXGNASE"/>
</dbReference>
<dbReference type="NCBIfam" id="NF004356">
    <property type="entry name" value="PRK05732.1"/>
    <property type="match status" value="1"/>
</dbReference>
<comment type="similarity">
    <text evidence="2">Belongs to the UbiH/COQ6 family.</text>
</comment>
<keyword evidence="4" id="KW-0274">FAD</keyword>
<evidence type="ECO:0000313" key="8">
    <source>
        <dbReference type="EMBL" id="KKO08193.1"/>
    </source>
</evidence>
<reference evidence="8" key="1">
    <citation type="journal article" date="2015" name="Nature">
        <title>Complex archaea that bridge the gap between prokaryotes and eukaryotes.</title>
        <authorList>
            <person name="Spang A."/>
            <person name="Saw J.H."/>
            <person name="Jorgensen S.L."/>
            <person name="Zaremba-Niedzwiedzka K."/>
            <person name="Martijn J."/>
            <person name="Lind A.E."/>
            <person name="van Eijk R."/>
            <person name="Schleper C."/>
            <person name="Guy L."/>
            <person name="Ettema T.J."/>
        </authorList>
    </citation>
    <scope>NUCLEOTIDE SEQUENCE</scope>
</reference>
<dbReference type="GO" id="GO:0008681">
    <property type="term" value="F:2-octaprenyl-6-methoxyphenol hydroxylase activity"/>
    <property type="evidence" value="ECO:0007669"/>
    <property type="project" value="InterPro"/>
</dbReference>
<organism evidence="8">
    <name type="scientific">marine sediment metagenome</name>
    <dbReference type="NCBI Taxonomy" id="412755"/>
    <lineage>
        <taxon>unclassified sequences</taxon>
        <taxon>metagenomes</taxon>
        <taxon>ecological metagenomes</taxon>
    </lineage>
</organism>
<comment type="caution">
    <text evidence="8">The sequence shown here is derived from an EMBL/GenBank/DDBJ whole genome shotgun (WGS) entry which is preliminary data.</text>
</comment>
<protein>
    <recommendedName>
        <fullName evidence="7">FAD-binding domain-containing protein</fullName>
    </recommendedName>
</protein>
<dbReference type="InterPro" id="IPR036188">
    <property type="entry name" value="FAD/NAD-bd_sf"/>
</dbReference>
<keyword evidence="5" id="KW-0560">Oxidoreductase</keyword>
<dbReference type="Gene3D" id="3.50.50.60">
    <property type="entry name" value="FAD/NAD(P)-binding domain"/>
    <property type="match status" value="2"/>
</dbReference>
<keyword evidence="3" id="KW-0285">Flavoprotein</keyword>
<dbReference type="GO" id="GO:0071949">
    <property type="term" value="F:FAD binding"/>
    <property type="evidence" value="ECO:0007669"/>
    <property type="project" value="InterPro"/>
</dbReference>
<dbReference type="InterPro" id="IPR002938">
    <property type="entry name" value="FAD-bd"/>
</dbReference>
<dbReference type="Pfam" id="PF01494">
    <property type="entry name" value="FAD_binding_3"/>
    <property type="match status" value="1"/>
</dbReference>
<dbReference type="InterPro" id="IPR051205">
    <property type="entry name" value="UbiH/COQ6_monooxygenase"/>
</dbReference>
<gene>
    <name evidence="8" type="ORF">LCGC14_0048880</name>
</gene>
<evidence type="ECO:0000256" key="4">
    <source>
        <dbReference type="ARBA" id="ARBA00022827"/>
    </source>
</evidence>
<evidence type="ECO:0000256" key="3">
    <source>
        <dbReference type="ARBA" id="ARBA00022630"/>
    </source>
</evidence>
<evidence type="ECO:0000256" key="5">
    <source>
        <dbReference type="ARBA" id="ARBA00023002"/>
    </source>
</evidence>
<evidence type="ECO:0000256" key="2">
    <source>
        <dbReference type="ARBA" id="ARBA00005349"/>
    </source>
</evidence>
<dbReference type="AlphaFoldDB" id="A0A0F9W7D1"/>
<comment type="cofactor">
    <cofactor evidence="1">
        <name>FAD</name>
        <dbReference type="ChEBI" id="CHEBI:57692"/>
    </cofactor>
</comment>
<dbReference type="GO" id="GO:0006744">
    <property type="term" value="P:ubiquinone biosynthetic process"/>
    <property type="evidence" value="ECO:0007669"/>
    <property type="project" value="InterPro"/>
</dbReference>
<proteinExistence type="inferred from homology"/>
<evidence type="ECO:0000259" key="7">
    <source>
        <dbReference type="Pfam" id="PF01494"/>
    </source>
</evidence>
<dbReference type="InterPro" id="IPR010971">
    <property type="entry name" value="UbiH/COQ6"/>
</dbReference>
<dbReference type="PANTHER" id="PTHR43876">
    <property type="entry name" value="UBIQUINONE BIOSYNTHESIS MONOOXYGENASE COQ6, MITOCHONDRIAL"/>
    <property type="match status" value="1"/>
</dbReference>
<sequence>MSQLISIVGGGMVGASLALALQTHAQQRGWQLQLIEAQPPGSAGAQPSYDARSTALSHGSRLLLERLGVWSALAQRVEPIEHIHVSDRGHPGVTRLSAQREGVPALGYVVENAVLGEALLGGLDHSVVSWQAPARVTRITAAEQGYQLALEAEQGEAHQRADLVVIADGGRSGLLEQLGIYRQSRAYDQTAIIANITSANGHAGVAYERFTENGPLALLPMSQNRSALVWTLPVAEAAAVADLPDAAFLARLQSAFGFRMGALKKVGARHSYPLSLIESEEQVRSGLVVLGNAAHSLHPIAGQGFNLSLRDAMALADCLLHAKPEQAPGDLRVLQRYLQQQQADQRQTIALSDWLTRLFSNQRPVLTAGRNLGLLGMDIVSPLKTVFARQAMGLKG</sequence>
<name>A0A0F9W7D1_9ZZZZ</name>
<dbReference type="NCBIfam" id="TIGR01984">
    <property type="entry name" value="UbiH"/>
    <property type="match status" value="1"/>
</dbReference>
<dbReference type="PANTHER" id="PTHR43876:SF8">
    <property type="entry name" value="2-OCTAPRENYL-6-METHOXYPHENOL HYDROXYLASE"/>
    <property type="match status" value="1"/>
</dbReference>
<dbReference type="SUPFAM" id="SSF51905">
    <property type="entry name" value="FAD/NAD(P)-binding domain"/>
    <property type="match status" value="1"/>
</dbReference>
<keyword evidence="6" id="KW-0503">Monooxygenase</keyword>
<dbReference type="NCBIfam" id="TIGR01988">
    <property type="entry name" value="Ubi-OHases"/>
    <property type="match status" value="1"/>
</dbReference>